<dbReference type="Pfam" id="PF11051">
    <property type="entry name" value="Mannosyl_trans3"/>
    <property type="match status" value="1"/>
</dbReference>
<dbReference type="PANTHER" id="PTHR31646:SF1">
    <property type="entry name" value="ALPHA-1,2-MANNOSYLTRANSFERASE MNN2"/>
    <property type="match status" value="1"/>
</dbReference>
<evidence type="ECO:0000256" key="5">
    <source>
        <dbReference type="ARBA" id="ARBA00022692"/>
    </source>
</evidence>
<evidence type="ECO:0000313" key="10">
    <source>
        <dbReference type="EMBL" id="KAG7662019.1"/>
    </source>
</evidence>
<dbReference type="GO" id="GO:0000026">
    <property type="term" value="F:alpha-1,2-mannosyltransferase activity"/>
    <property type="evidence" value="ECO:0007669"/>
    <property type="project" value="TreeGrafter"/>
</dbReference>
<dbReference type="Proteomes" id="UP000694255">
    <property type="component" value="Unassembled WGS sequence"/>
</dbReference>
<dbReference type="AlphaFoldDB" id="A0A8J5QH80"/>
<reference evidence="10 11" key="1">
    <citation type="journal article" date="2021" name="DNA Res.">
        <title>Genome analysis of Candida subhashii reveals its hybrid nature and dual mitochondrial genome conformations.</title>
        <authorList>
            <person name="Mixao V."/>
            <person name="Hegedusova E."/>
            <person name="Saus E."/>
            <person name="Pryszcz L.P."/>
            <person name="Cillingova A."/>
            <person name="Nosek J."/>
            <person name="Gabaldon T."/>
        </authorList>
    </citation>
    <scope>NUCLEOTIDE SEQUENCE [LARGE SCALE GENOMIC DNA]</scope>
    <source>
        <strain evidence="10 11">CBS 10753</strain>
    </source>
</reference>
<evidence type="ECO:0000256" key="4">
    <source>
        <dbReference type="ARBA" id="ARBA00022679"/>
    </source>
</evidence>
<evidence type="ECO:0000256" key="2">
    <source>
        <dbReference type="ARBA" id="ARBA00004922"/>
    </source>
</evidence>
<gene>
    <name evidence="10" type="ORF">J8A68_004519</name>
</gene>
<dbReference type="OrthoDB" id="430354at2759"/>
<comment type="caution">
    <text evidence="10">The sequence shown here is derived from an EMBL/GenBank/DDBJ whole genome shotgun (WGS) entry which is preliminary data.</text>
</comment>
<evidence type="ECO:0000256" key="9">
    <source>
        <dbReference type="ARBA" id="ARBA00023136"/>
    </source>
</evidence>
<dbReference type="EMBL" id="JAGSYN010000186">
    <property type="protein sequence ID" value="KAG7662019.1"/>
    <property type="molecule type" value="Genomic_DNA"/>
</dbReference>
<dbReference type="RefSeq" id="XP_049262252.1">
    <property type="nucleotide sequence ID" value="XM_049408487.1"/>
</dbReference>
<organism evidence="10 11">
    <name type="scientific">[Candida] subhashii</name>
    <dbReference type="NCBI Taxonomy" id="561895"/>
    <lineage>
        <taxon>Eukaryota</taxon>
        <taxon>Fungi</taxon>
        <taxon>Dikarya</taxon>
        <taxon>Ascomycota</taxon>
        <taxon>Saccharomycotina</taxon>
        <taxon>Pichiomycetes</taxon>
        <taxon>Debaryomycetaceae</taxon>
        <taxon>Spathaspora</taxon>
    </lineage>
</organism>
<evidence type="ECO:0000256" key="7">
    <source>
        <dbReference type="ARBA" id="ARBA00022989"/>
    </source>
</evidence>
<comment type="similarity">
    <text evidence="3">Belongs to the MNN1/MNT family.</text>
</comment>
<dbReference type="InterPro" id="IPR022751">
    <property type="entry name" value="Alpha_mannosyltransferase"/>
</dbReference>
<proteinExistence type="inferred from homology"/>
<keyword evidence="8" id="KW-0333">Golgi apparatus</keyword>
<keyword evidence="9" id="KW-0472">Membrane</keyword>
<dbReference type="PANTHER" id="PTHR31646">
    <property type="entry name" value="ALPHA-1,2-MANNOSYLTRANSFERASE MNN2"/>
    <property type="match status" value="1"/>
</dbReference>
<keyword evidence="6" id="KW-0735">Signal-anchor</keyword>
<name>A0A8J5QH80_9ASCO</name>
<dbReference type="GO" id="GO:0046354">
    <property type="term" value="P:mannan biosynthetic process"/>
    <property type="evidence" value="ECO:0007669"/>
    <property type="project" value="TreeGrafter"/>
</dbReference>
<dbReference type="GO" id="GO:0000139">
    <property type="term" value="C:Golgi membrane"/>
    <property type="evidence" value="ECO:0007669"/>
    <property type="project" value="UniProtKB-SubCell"/>
</dbReference>
<dbReference type="UniPathway" id="UPA00378"/>
<evidence type="ECO:0000256" key="3">
    <source>
        <dbReference type="ARBA" id="ARBA00009105"/>
    </source>
</evidence>
<comment type="subcellular location">
    <subcellularLocation>
        <location evidence="1">Golgi apparatus membrane</location>
        <topology evidence="1">Single-pass type II membrane protein</topology>
    </subcellularLocation>
</comment>
<evidence type="ECO:0000256" key="1">
    <source>
        <dbReference type="ARBA" id="ARBA00004323"/>
    </source>
</evidence>
<comment type="pathway">
    <text evidence="2">Protein modification; protein glycosylation.</text>
</comment>
<dbReference type="GeneID" id="73471319"/>
<keyword evidence="11" id="KW-1185">Reference proteome</keyword>
<evidence type="ECO:0000256" key="8">
    <source>
        <dbReference type="ARBA" id="ARBA00023034"/>
    </source>
</evidence>
<keyword evidence="4" id="KW-0808">Transferase</keyword>
<keyword evidence="5" id="KW-0812">Transmembrane</keyword>
<accession>A0A8J5QH80</accession>
<keyword evidence="7" id="KW-1133">Transmembrane helix</keyword>
<sequence>MNRFKTKGRVLILIVIVAFIFLEEAIFSRNDNTTFKLLRPFSQINKDQEPREFWQPIFDLYNENKIKREHKVKLKRGLKRPFPRDRESLMKRCDLSKEQLDVLQQKHTNIVENLPNGLARSTYKKGSKGIVIIGGGFFSWLAMVLVVQIRALGSVLPIEIILPKRVDYDPTFCDIELPKYNARCMVIADVLGLNETQLKFVTHQYKGVALLANSFQHLLLLDTDNFPVTNVDKYFDAPVYKKHNMVLWRDFWKRSAHPLYYDIAKLPVNVNKQVRLGALPLIDPVELTKEQSEAATFHDLEGTIPEFSTESGQILVNRETHGKMLLLAMYYNILGRDVYYQIFSLGARGKGDRDTFAAAALVTGSDYYQVKSSILRFQMELDNGEMQHIAMGQRDPELDYELYNKEYKKLLKDPKVHGKNLEEQTEILSKFFDEHFENPKVPVFAVHCNTWKFNPASYMNIKHITDKEANCLKKRIYSHFTYPDRGKDIDFESRRFEIAHKLLCEEKIQFKHFKNQNMDRACEYTRNSIAWLKEN</sequence>
<evidence type="ECO:0000256" key="6">
    <source>
        <dbReference type="ARBA" id="ARBA00022968"/>
    </source>
</evidence>
<protein>
    <recommendedName>
        <fullName evidence="12">Alpha-1,2-mannosyltransferase</fullName>
    </recommendedName>
</protein>
<evidence type="ECO:0000313" key="11">
    <source>
        <dbReference type="Proteomes" id="UP000694255"/>
    </source>
</evidence>
<evidence type="ECO:0008006" key="12">
    <source>
        <dbReference type="Google" id="ProtNLM"/>
    </source>
</evidence>